<protein>
    <submittedName>
        <fullName evidence="1">Uncharacterized protein</fullName>
    </submittedName>
</protein>
<proteinExistence type="predicted"/>
<name>A0A0F9MVA0_9ZZZZ</name>
<evidence type="ECO:0000313" key="1">
    <source>
        <dbReference type="EMBL" id="KKN11230.1"/>
    </source>
</evidence>
<dbReference type="EMBL" id="LAZR01004159">
    <property type="protein sequence ID" value="KKN11230.1"/>
    <property type="molecule type" value="Genomic_DNA"/>
</dbReference>
<dbReference type="AlphaFoldDB" id="A0A0F9MVA0"/>
<gene>
    <name evidence="1" type="ORF">LCGC14_1028610</name>
</gene>
<accession>A0A0F9MVA0</accession>
<comment type="caution">
    <text evidence="1">The sequence shown here is derived from an EMBL/GenBank/DDBJ whole genome shotgun (WGS) entry which is preliminary data.</text>
</comment>
<organism evidence="1">
    <name type="scientific">marine sediment metagenome</name>
    <dbReference type="NCBI Taxonomy" id="412755"/>
    <lineage>
        <taxon>unclassified sequences</taxon>
        <taxon>metagenomes</taxon>
        <taxon>ecological metagenomes</taxon>
    </lineage>
</organism>
<sequence length="100" mass="11823">MKKFMLFMFILVLLVGIISAFEFDNVQDYNSDKKEYTITNALGIPFFGKEIAKIKLNTPLNYEVPIGYQKVAEFTVENYDDYVNVFNDMEFYNTRKDEFL</sequence>
<reference evidence="1" key="1">
    <citation type="journal article" date="2015" name="Nature">
        <title>Complex archaea that bridge the gap between prokaryotes and eukaryotes.</title>
        <authorList>
            <person name="Spang A."/>
            <person name="Saw J.H."/>
            <person name="Jorgensen S.L."/>
            <person name="Zaremba-Niedzwiedzka K."/>
            <person name="Martijn J."/>
            <person name="Lind A.E."/>
            <person name="van Eijk R."/>
            <person name="Schleper C."/>
            <person name="Guy L."/>
            <person name="Ettema T.J."/>
        </authorList>
    </citation>
    <scope>NUCLEOTIDE SEQUENCE</scope>
</reference>